<sequence length="57" mass="6471">MGSLKAPCEEEDTSLQEPIAELRHHGRRCEEEEEEMKSAARSVACWAQAAQTQLSRR</sequence>
<keyword evidence="3" id="KW-1185">Reference proteome</keyword>
<proteinExistence type="predicted"/>
<dbReference type="Proteomes" id="UP000289886">
    <property type="component" value="Unassembled WGS sequence"/>
</dbReference>
<evidence type="ECO:0000313" key="3">
    <source>
        <dbReference type="Proteomes" id="UP000289886"/>
    </source>
</evidence>
<organism evidence="2 3">
    <name type="scientific">Acipenser ruthenus</name>
    <name type="common">Sterlet sturgeon</name>
    <dbReference type="NCBI Taxonomy" id="7906"/>
    <lineage>
        <taxon>Eukaryota</taxon>
        <taxon>Metazoa</taxon>
        <taxon>Chordata</taxon>
        <taxon>Craniata</taxon>
        <taxon>Vertebrata</taxon>
        <taxon>Euteleostomi</taxon>
        <taxon>Actinopterygii</taxon>
        <taxon>Chondrostei</taxon>
        <taxon>Acipenseriformes</taxon>
        <taxon>Acipenseridae</taxon>
        <taxon>Acipenser</taxon>
    </lineage>
</organism>
<reference evidence="2 3" key="1">
    <citation type="submission" date="2019-01" db="EMBL/GenBank/DDBJ databases">
        <title>Draft Genome and Complete Hox-Cluster Characterization of the Sterlet Sturgeon (Acipenser ruthenus).</title>
        <authorList>
            <person name="Wei Q."/>
        </authorList>
    </citation>
    <scope>NUCLEOTIDE SEQUENCE [LARGE SCALE GENOMIC DNA]</scope>
    <source>
        <strain evidence="2">WHYD16114868_AA</strain>
        <tissue evidence="2">Blood</tissue>
    </source>
</reference>
<dbReference type="AlphaFoldDB" id="A0A444UIL9"/>
<accession>A0A444UIL9</accession>
<comment type="caution">
    <text evidence="2">The sequence shown here is derived from an EMBL/GenBank/DDBJ whole genome shotgun (WGS) entry which is preliminary data.</text>
</comment>
<evidence type="ECO:0000313" key="2">
    <source>
        <dbReference type="EMBL" id="RXM35011.1"/>
    </source>
</evidence>
<protein>
    <submittedName>
        <fullName evidence="2">Uncharacterized protein</fullName>
    </submittedName>
</protein>
<dbReference type="EMBL" id="SCEB01214498">
    <property type="protein sequence ID" value="RXM35011.1"/>
    <property type="molecule type" value="Genomic_DNA"/>
</dbReference>
<evidence type="ECO:0000256" key="1">
    <source>
        <dbReference type="SAM" id="MobiDB-lite"/>
    </source>
</evidence>
<feature type="region of interest" description="Disordered" evidence="1">
    <location>
        <begin position="1"/>
        <end position="20"/>
    </location>
</feature>
<name>A0A444UIL9_ACIRT</name>
<gene>
    <name evidence="2" type="ORF">EOD39_4377</name>
</gene>